<dbReference type="GO" id="GO:0005829">
    <property type="term" value="C:cytosol"/>
    <property type="evidence" value="ECO:0007669"/>
    <property type="project" value="TreeGrafter"/>
</dbReference>
<evidence type="ECO:0000259" key="2">
    <source>
        <dbReference type="Pfam" id="PF01910"/>
    </source>
</evidence>
<dbReference type="Proteomes" id="UP000248214">
    <property type="component" value="Unassembled WGS sequence"/>
</dbReference>
<protein>
    <recommendedName>
        <fullName evidence="2">Thiamine-binding protein domain-containing protein</fullName>
    </recommendedName>
</protein>
<dbReference type="EMBL" id="PDOD01000002">
    <property type="protein sequence ID" value="PYZ93422.1"/>
    <property type="molecule type" value="Genomic_DNA"/>
</dbReference>
<dbReference type="AlphaFoldDB" id="A0A323TDF7"/>
<dbReference type="NCBIfam" id="TIGR00106">
    <property type="entry name" value="MTH1187 family thiamine-binding protein"/>
    <property type="match status" value="1"/>
</dbReference>
<sequence>MPLLEISVVPVGTGSESFSSDVEKAISLIEQNGLKYQVTPTSTIIEGEIDKLMDVAQVIHLNEIKNNAKRVVTTIKIDDRVDKPIHLEDQVNKVKD</sequence>
<organism evidence="3 4">
    <name type="scientific">Salipaludibacillus keqinensis</name>
    <dbReference type="NCBI Taxonomy" id="2045207"/>
    <lineage>
        <taxon>Bacteria</taxon>
        <taxon>Bacillati</taxon>
        <taxon>Bacillota</taxon>
        <taxon>Bacilli</taxon>
        <taxon>Bacillales</taxon>
        <taxon>Bacillaceae</taxon>
    </lineage>
</organism>
<dbReference type="SUPFAM" id="SSF89957">
    <property type="entry name" value="MTH1187/YkoF-like"/>
    <property type="match status" value="1"/>
</dbReference>
<accession>A0A323TDF7</accession>
<proteinExistence type="inferred from homology"/>
<comment type="similarity">
    <text evidence="1">Belongs to the UPF0045 family.</text>
</comment>
<keyword evidence="4" id="KW-1185">Reference proteome</keyword>
<evidence type="ECO:0000256" key="1">
    <source>
        <dbReference type="ARBA" id="ARBA00010272"/>
    </source>
</evidence>
<dbReference type="OrthoDB" id="2147383at2"/>
<dbReference type="Pfam" id="PF01910">
    <property type="entry name" value="Thiamine_BP"/>
    <property type="match status" value="1"/>
</dbReference>
<dbReference type="PANTHER" id="PTHR33777">
    <property type="entry name" value="UPF0045 PROTEIN ECM15"/>
    <property type="match status" value="1"/>
</dbReference>
<evidence type="ECO:0000313" key="4">
    <source>
        <dbReference type="Proteomes" id="UP000248214"/>
    </source>
</evidence>
<evidence type="ECO:0000313" key="3">
    <source>
        <dbReference type="EMBL" id="PYZ93422.1"/>
    </source>
</evidence>
<comment type="caution">
    <text evidence="3">The sequence shown here is derived from an EMBL/GenBank/DDBJ whole genome shotgun (WGS) entry which is preliminary data.</text>
</comment>
<dbReference type="PANTHER" id="PTHR33777:SF1">
    <property type="entry name" value="UPF0045 PROTEIN ECM15"/>
    <property type="match status" value="1"/>
</dbReference>
<reference evidence="3 4" key="1">
    <citation type="submission" date="2017-10" db="EMBL/GenBank/DDBJ databases">
        <title>Bacillus sp. nov., a halophilic bacterium isolated from a Keqin Lake.</title>
        <authorList>
            <person name="Wang H."/>
        </authorList>
    </citation>
    <scope>NUCLEOTIDE SEQUENCE [LARGE SCALE GENOMIC DNA]</scope>
    <source>
        <strain evidence="3 4">KQ-12</strain>
    </source>
</reference>
<dbReference type="InterPro" id="IPR029756">
    <property type="entry name" value="MTH1187/YkoF-like"/>
</dbReference>
<feature type="domain" description="Thiamine-binding protein" evidence="2">
    <location>
        <begin position="5"/>
        <end position="95"/>
    </location>
</feature>
<dbReference type="RefSeq" id="WP_110609454.1">
    <property type="nucleotide sequence ID" value="NZ_PDOD01000002.1"/>
</dbReference>
<dbReference type="Gene3D" id="3.30.70.930">
    <property type="match status" value="1"/>
</dbReference>
<dbReference type="InterPro" id="IPR002767">
    <property type="entry name" value="Thiamine_BP"/>
</dbReference>
<dbReference type="InterPro" id="IPR051614">
    <property type="entry name" value="UPF0045_domain"/>
</dbReference>
<name>A0A323TDF7_9BACI</name>
<gene>
    <name evidence="3" type="ORF">CR194_09605</name>
</gene>